<comment type="similarity">
    <text evidence="3">Belongs to the peptidase M1 family.</text>
</comment>
<dbReference type="InterPro" id="IPR001930">
    <property type="entry name" value="Peptidase_M1"/>
</dbReference>
<dbReference type="PANTHER" id="PTHR45726">
    <property type="entry name" value="LEUKOTRIENE A-4 HYDROLASE"/>
    <property type="match status" value="1"/>
</dbReference>
<dbReference type="InterPro" id="IPR032675">
    <property type="entry name" value="LRR_dom_sf"/>
</dbReference>
<keyword evidence="16" id="KW-1185">Reference proteome</keyword>
<dbReference type="Gene3D" id="1.10.472.80">
    <property type="entry name" value="Ypt/Rab-GAP domain of gyp1p, domain 3"/>
    <property type="match status" value="1"/>
</dbReference>
<dbReference type="GO" id="GO:0004301">
    <property type="term" value="F:epoxide hydrolase activity"/>
    <property type="evidence" value="ECO:0007669"/>
    <property type="project" value="TreeGrafter"/>
</dbReference>
<evidence type="ECO:0000256" key="6">
    <source>
        <dbReference type="ARBA" id="ARBA00022723"/>
    </source>
</evidence>
<dbReference type="GO" id="GO:0006508">
    <property type="term" value="P:proteolysis"/>
    <property type="evidence" value="ECO:0007669"/>
    <property type="project" value="UniProtKB-KW"/>
</dbReference>
<dbReference type="SUPFAM" id="SSF55486">
    <property type="entry name" value="Metalloproteases ('zincins'), catalytic domain"/>
    <property type="match status" value="1"/>
</dbReference>
<dbReference type="GO" id="GO:0043171">
    <property type="term" value="P:peptide catabolic process"/>
    <property type="evidence" value="ECO:0007669"/>
    <property type="project" value="TreeGrafter"/>
</dbReference>
<evidence type="ECO:0000256" key="7">
    <source>
        <dbReference type="ARBA" id="ARBA00022801"/>
    </source>
</evidence>
<evidence type="ECO:0000256" key="3">
    <source>
        <dbReference type="ARBA" id="ARBA00010136"/>
    </source>
</evidence>
<dbReference type="SUPFAM" id="SSF47923">
    <property type="entry name" value="Ypt/Rab-GAP domain of gyp1p"/>
    <property type="match status" value="1"/>
</dbReference>
<dbReference type="SUPFAM" id="SSF48371">
    <property type="entry name" value="ARM repeat"/>
    <property type="match status" value="1"/>
</dbReference>
<dbReference type="GO" id="GO:0070006">
    <property type="term" value="F:metalloaminopeptidase activity"/>
    <property type="evidence" value="ECO:0007669"/>
    <property type="project" value="UniProtKB-ARBA"/>
</dbReference>
<dbReference type="SMART" id="SM01263">
    <property type="entry name" value="Leuk-A4-hydro_C"/>
    <property type="match status" value="1"/>
</dbReference>
<gene>
    <name evidence="15" type="primary">LTA4H</name>
    <name evidence="15" type="ORF">FJT64_009355</name>
</gene>
<proteinExistence type="inferred from homology"/>
<dbReference type="EMBL" id="VIIS01001800">
    <property type="protein sequence ID" value="KAF0292656.1"/>
    <property type="molecule type" value="Genomic_DNA"/>
</dbReference>
<evidence type="ECO:0000256" key="12">
    <source>
        <dbReference type="SAM" id="MobiDB-lite"/>
    </source>
</evidence>
<evidence type="ECO:0000313" key="16">
    <source>
        <dbReference type="Proteomes" id="UP000440578"/>
    </source>
</evidence>
<dbReference type="Gene3D" id="3.80.10.10">
    <property type="entry name" value="Ribonuclease Inhibitor"/>
    <property type="match status" value="1"/>
</dbReference>
<dbReference type="Pfam" id="PF09127">
    <property type="entry name" value="Leuk-A4-hydro_C"/>
    <property type="match status" value="1"/>
</dbReference>
<keyword evidence="5" id="KW-0645">Protease</keyword>
<dbReference type="Pfam" id="PF00566">
    <property type="entry name" value="RabGAP-TBC"/>
    <property type="match status" value="1"/>
</dbReference>
<dbReference type="GO" id="GO:0008270">
    <property type="term" value="F:zinc ion binding"/>
    <property type="evidence" value="ECO:0007669"/>
    <property type="project" value="InterPro"/>
</dbReference>
<evidence type="ECO:0000256" key="10">
    <source>
        <dbReference type="PIRSR" id="PIRSR634015-1"/>
    </source>
</evidence>
<dbReference type="PROSITE" id="PS50086">
    <property type="entry name" value="TBC_RABGAP"/>
    <property type="match status" value="1"/>
</dbReference>
<accession>A0A6A4VDU6</accession>
<dbReference type="InterPro" id="IPR034015">
    <property type="entry name" value="M1_LTA4H"/>
</dbReference>
<keyword evidence="6 11" id="KW-0479">Metal-binding</keyword>
<evidence type="ECO:0000256" key="9">
    <source>
        <dbReference type="ARBA" id="ARBA00023049"/>
    </source>
</evidence>
<dbReference type="InterPro" id="IPR014782">
    <property type="entry name" value="Peptidase_M1_dom"/>
</dbReference>
<keyword evidence="7 15" id="KW-0378">Hydrolase</keyword>
<evidence type="ECO:0000259" key="14">
    <source>
        <dbReference type="PROSITE" id="PS50206"/>
    </source>
</evidence>
<keyword evidence="4" id="KW-0963">Cytoplasm</keyword>
<dbReference type="InterPro" id="IPR038502">
    <property type="entry name" value="M1_LTA-4_hydro/amino_C_sf"/>
</dbReference>
<reference evidence="15 16" key="1">
    <citation type="submission" date="2019-07" db="EMBL/GenBank/DDBJ databases">
        <title>Draft genome assembly of a fouling barnacle, Amphibalanus amphitrite (Darwin, 1854): The first reference genome for Thecostraca.</title>
        <authorList>
            <person name="Kim W."/>
        </authorList>
    </citation>
    <scope>NUCLEOTIDE SEQUENCE [LARGE SCALE GENOMIC DNA]</scope>
    <source>
        <strain evidence="15">SNU_AA5</strain>
        <tissue evidence="15">Soma without cirri and trophi</tissue>
    </source>
</reference>
<comment type="subcellular location">
    <subcellularLocation>
        <location evidence="2">Cell membrane</location>
        <topology evidence="2">Lipid-anchor</topology>
        <topology evidence="2">GPI-anchor</topology>
    </subcellularLocation>
    <subcellularLocation>
        <location evidence="1">Cytoplasm</location>
    </subcellularLocation>
</comment>
<dbReference type="OrthoDB" id="79562at2759"/>
<dbReference type="GO" id="GO:0005886">
    <property type="term" value="C:plasma membrane"/>
    <property type="evidence" value="ECO:0007669"/>
    <property type="project" value="UniProtKB-SubCell"/>
</dbReference>
<dbReference type="InterPro" id="IPR049980">
    <property type="entry name" value="LTA4H_cat"/>
</dbReference>
<dbReference type="FunFam" id="3.30.2010.30:FF:000001">
    <property type="entry name" value="Leukotriene A(4) hydrolase"/>
    <property type="match status" value="1"/>
</dbReference>
<feature type="active site" description="Proton acceptor" evidence="10">
    <location>
        <position position="297"/>
    </location>
</feature>
<dbReference type="InterPro" id="IPR045799">
    <property type="entry name" value="TBC1D23_C"/>
</dbReference>
<dbReference type="Gene3D" id="3.30.2010.30">
    <property type="match status" value="1"/>
</dbReference>
<feature type="domain" description="Rab-GAP TBC" evidence="13">
    <location>
        <begin position="942"/>
        <end position="1124"/>
    </location>
</feature>
<dbReference type="CDD" id="cd09599">
    <property type="entry name" value="M1_LTA4H"/>
    <property type="match status" value="1"/>
</dbReference>
<sequence>MAAMCPDDPCSFSNPHEAAVTSVHLRLTVDFEARRLRGAAELRVERRAPAAAVLLLDTRGLDVTGVSRLEDSAPLQWKLESEHEHTAYGTPLRVALPPEDGQPLTVAVEYSTRPESTALAWLEPEQTAGRRRPYVYSHCEAIHCRSMAPLQDTPAVKTPYTAELTVPAELTALMSGLREGREEADGVARCRFRQPVPVPAYLIALAVGDLESRPLGPRCSVWSEPGVVDRAAHEFVDTEKMLEAAEALCGPYIWGVYDLLVLPPSFPFGGTENPCLTFITPTVIAGDRSLVDVVAHEISHSWTGNLVTNRSWEHFWLNEGFTMFLERKILARLHGEPARHFSAAGGWKSLRETIRTRGADDPLTCLSPKLAGVDPDDAFSTVPYEKGHAFLWYLEQLAGGPTVFDPFLRAYVEKFRLKSIDSADFRKFLEEYFAPTPGLFDKVDWEAWLHTPGMPPVAPQFDSQLADVCSDLSARWLAWNTDEPCPFSADDLTPLTSGQVIELLAQLLEAPPLPVKKLEKMQELYDLDARANSEIRFRWLRLGLAARWERQLQPALEFVTAQGRMKFVRPIYRDLYGWEEARPKAIATFERNKPNMMHVAIYTVTMLGLRCRSGRHLRRQLTVLRRQLASGANHDNESPSQRERRIMDEEEKRHSLEFYSVFELLKPKQASTVELLQRFNTMKFSKEAVVEFLEDKVKENRVLQQRFIEERHQILGFDLAAAHFIIARGGRVRLQGDPRWVTRSPEGSVPLPGRYTHGMYVEELDASGTEIVYEGLENFIRLSKLRALYLRDCPFVDDWCVDRVCGEYRHTLQHLDLSGCRRVTETGLEGVAQLKELKTLTLERMDHIRILPYICLLLEDAIPGLEIRGVDVLQPPPDDLLAAAESQSQLEAPGSDQSDAAAQAPADAQSQSSDTTQTLELEAALLSVPEGVDVRGIAKCRPLPDDLRASAWLACLDIQQDVDDGLMTFTNIYDLPEQQMMREDIQQLVDRLGNDEDDRVSVMSDVESVLTHYCKSQRDTYRRGNGWMDILQPLVPLKLNKPELYFTFTNILQRYIPKNCTKDGDPYHLLRLLLLYHEPELCNFLDTMKVAPDSFATTWLNSLFAATCDLKALRVMWDIYFQMDDPFLIFFLSLVILVNAKDQILELKGKPRAQIVSTVASLPCFIQADDVPDFCELANFYSMRTPKSFRRKLYPSLFGVCAPHLSSLLTPTVPLAQSLCLPVYADEILSSMDSRDAPDVLPETELVKFFLVDCRPADQYNAGHLPTAFHLDCTLMLYEPAAFGTAVSALLSAQRQATAAQHSAAGEHLCFIGSGREKEDQFLHMVVASFLQKRSLYVSKVEGGYQAVHDMLSENLSALTDHSARHCVVCTPDEAPAGAGPGGDRPDAPQPPQPAAGTKVSLIDRLNARWKMKGQQVKEKLVDIITNAAMEQQTERHVSSQDKGKRYRNMAPVFSLDDDEDGPGSDEELTMPVETTMELVEIAEYMRKPELLEHFKCQHIKENKQAHPSLLLVTPTQLLVLREVPDKPGWARLAARRSLTSVVTITSKKKRPELITFKYGVNDGDGMTITDLDRFYIPRAGEATKAVKMAIIRLSDDTLGQPSDGPPGKTRQREAGEPMEAGESAEAAAEGAEGASEALPPAEAASQEA</sequence>
<organism evidence="15 16">
    <name type="scientific">Amphibalanus amphitrite</name>
    <name type="common">Striped barnacle</name>
    <name type="synonym">Balanus amphitrite</name>
    <dbReference type="NCBI Taxonomy" id="1232801"/>
    <lineage>
        <taxon>Eukaryota</taxon>
        <taxon>Metazoa</taxon>
        <taxon>Ecdysozoa</taxon>
        <taxon>Arthropoda</taxon>
        <taxon>Crustacea</taxon>
        <taxon>Multicrustacea</taxon>
        <taxon>Cirripedia</taxon>
        <taxon>Thoracica</taxon>
        <taxon>Thoracicalcarea</taxon>
        <taxon>Balanomorpha</taxon>
        <taxon>Balanoidea</taxon>
        <taxon>Balanidae</taxon>
        <taxon>Amphibalaninae</taxon>
        <taxon>Amphibalanus</taxon>
    </lineage>
</organism>
<dbReference type="Pfam" id="PF19430">
    <property type="entry name" value="TBC1D23_C"/>
    <property type="match status" value="1"/>
</dbReference>
<evidence type="ECO:0000256" key="8">
    <source>
        <dbReference type="ARBA" id="ARBA00022833"/>
    </source>
</evidence>
<keyword evidence="8 11" id="KW-0862">Zinc</keyword>
<dbReference type="InterPro" id="IPR027268">
    <property type="entry name" value="Peptidase_M4/M1_CTD_sf"/>
</dbReference>
<dbReference type="CDD" id="cd20788">
    <property type="entry name" value="TBC1D23_C-like"/>
    <property type="match status" value="1"/>
</dbReference>
<dbReference type="Gene3D" id="1.10.390.10">
    <property type="entry name" value="Neutral Protease Domain 2"/>
    <property type="match status" value="1"/>
</dbReference>
<feature type="compositionally biased region" description="Low complexity" evidence="12">
    <location>
        <begin position="1618"/>
        <end position="1649"/>
    </location>
</feature>
<evidence type="ECO:0000256" key="5">
    <source>
        <dbReference type="ARBA" id="ARBA00022670"/>
    </source>
</evidence>
<dbReference type="PANTHER" id="PTHR45726:SF3">
    <property type="entry name" value="LEUKOTRIENE A-4 HYDROLASE"/>
    <property type="match status" value="1"/>
</dbReference>
<dbReference type="InterPro" id="IPR016024">
    <property type="entry name" value="ARM-type_fold"/>
</dbReference>
<protein>
    <submittedName>
        <fullName evidence="15">Leukotriene A-4 hydrolase</fullName>
    </submittedName>
</protein>
<dbReference type="InterPro" id="IPR042097">
    <property type="entry name" value="Aminopeptidase_N-like_N_sf"/>
</dbReference>
<dbReference type="Gene3D" id="3.40.250.10">
    <property type="entry name" value="Rhodanese-like domain"/>
    <property type="match status" value="1"/>
</dbReference>
<feature type="region of interest" description="Disordered" evidence="12">
    <location>
        <begin position="1375"/>
        <end position="1398"/>
    </location>
</feature>
<dbReference type="Pfam" id="PF17900">
    <property type="entry name" value="Peptidase_M1_N"/>
    <property type="match status" value="1"/>
</dbReference>
<evidence type="ECO:0000256" key="4">
    <source>
        <dbReference type="ARBA" id="ARBA00022490"/>
    </source>
</evidence>
<dbReference type="InterPro" id="IPR001763">
    <property type="entry name" value="Rhodanese-like_dom"/>
</dbReference>
<evidence type="ECO:0000256" key="1">
    <source>
        <dbReference type="ARBA" id="ARBA00004496"/>
    </source>
</evidence>
<evidence type="ECO:0000313" key="15">
    <source>
        <dbReference type="EMBL" id="KAF0292656.1"/>
    </source>
</evidence>
<dbReference type="GO" id="GO:0005829">
    <property type="term" value="C:cytosol"/>
    <property type="evidence" value="ECO:0007669"/>
    <property type="project" value="TreeGrafter"/>
</dbReference>
<feature type="domain" description="Rhodanese" evidence="14">
    <location>
        <begin position="1245"/>
        <end position="1354"/>
    </location>
</feature>
<feature type="binding site" evidence="11">
    <location>
        <position position="319"/>
    </location>
    <ligand>
        <name>Zn(2+)</name>
        <dbReference type="ChEBI" id="CHEBI:29105"/>
        <note>catalytic</note>
    </ligand>
</feature>
<comment type="caution">
    <text evidence="15">The sequence shown here is derived from an EMBL/GenBank/DDBJ whole genome shotgun (WGS) entry which is preliminary data.</text>
</comment>
<dbReference type="SUPFAM" id="SSF52047">
    <property type="entry name" value="RNI-like"/>
    <property type="match status" value="1"/>
</dbReference>
<dbReference type="SUPFAM" id="SSF63737">
    <property type="entry name" value="Leukotriene A4 hydrolase N-terminal domain"/>
    <property type="match status" value="1"/>
</dbReference>
<evidence type="ECO:0000256" key="2">
    <source>
        <dbReference type="ARBA" id="ARBA00004609"/>
    </source>
</evidence>
<dbReference type="InterPro" id="IPR000195">
    <property type="entry name" value="Rab-GAP-TBC_dom"/>
</dbReference>
<feature type="active site" description="Proton donor" evidence="10">
    <location>
        <position position="384"/>
    </location>
</feature>
<dbReference type="FunFam" id="1.25.40.320:FF:000001">
    <property type="entry name" value="Leukotriene A(4) hydrolase"/>
    <property type="match status" value="1"/>
</dbReference>
<evidence type="ECO:0000259" key="13">
    <source>
        <dbReference type="PROSITE" id="PS50086"/>
    </source>
</evidence>
<dbReference type="FunFam" id="1.10.390.10:FF:000003">
    <property type="entry name" value="Leukotriene A(4) hydrolase"/>
    <property type="match status" value="1"/>
</dbReference>
<dbReference type="Gene3D" id="2.60.40.1730">
    <property type="entry name" value="tricorn interacting facor f3 domain"/>
    <property type="match status" value="1"/>
</dbReference>
<dbReference type="PRINTS" id="PR00756">
    <property type="entry name" value="ALADIPTASE"/>
</dbReference>
<name>A0A6A4VDU6_AMPAM</name>
<dbReference type="SUPFAM" id="SSF52821">
    <property type="entry name" value="Rhodanese/Cell cycle control phosphatase"/>
    <property type="match status" value="1"/>
</dbReference>
<feature type="region of interest" description="Disordered" evidence="12">
    <location>
        <begin position="885"/>
        <end position="916"/>
    </location>
</feature>
<feature type="compositionally biased region" description="Low complexity" evidence="12">
    <location>
        <begin position="895"/>
        <end position="916"/>
    </location>
</feature>
<dbReference type="Pfam" id="PF01433">
    <property type="entry name" value="Peptidase_M1"/>
    <property type="match status" value="1"/>
</dbReference>
<dbReference type="InterPro" id="IPR036873">
    <property type="entry name" value="Rhodanese-like_dom_sf"/>
</dbReference>
<dbReference type="InterPro" id="IPR035969">
    <property type="entry name" value="Rab-GAP_TBC_sf"/>
</dbReference>
<dbReference type="InterPro" id="IPR015211">
    <property type="entry name" value="Peptidase_M1_C"/>
</dbReference>
<comment type="cofactor">
    <cofactor evidence="11">
        <name>Zn(2+)</name>
        <dbReference type="ChEBI" id="CHEBI:29105"/>
    </cofactor>
    <text evidence="11">Binds 1 zinc ion per subunit.</text>
</comment>
<dbReference type="PROSITE" id="PS50206">
    <property type="entry name" value="RHODANESE_3"/>
    <property type="match status" value="1"/>
</dbReference>
<keyword evidence="9" id="KW-0482">Metalloprotease</keyword>
<dbReference type="Proteomes" id="UP000440578">
    <property type="component" value="Unassembled WGS sequence"/>
</dbReference>
<feature type="region of interest" description="Disordered" evidence="12">
    <location>
        <begin position="1597"/>
        <end position="1649"/>
    </location>
</feature>
<feature type="binding site" evidence="11">
    <location>
        <position position="296"/>
    </location>
    <ligand>
        <name>Zn(2+)</name>
        <dbReference type="ChEBI" id="CHEBI:29105"/>
        <note>catalytic</note>
    </ligand>
</feature>
<dbReference type="InterPro" id="IPR045357">
    <property type="entry name" value="Aminopeptidase_N-like_N"/>
</dbReference>
<feature type="binding site" evidence="11">
    <location>
        <position position="300"/>
    </location>
    <ligand>
        <name>Zn(2+)</name>
        <dbReference type="ChEBI" id="CHEBI:29105"/>
        <note>catalytic</note>
    </ligand>
</feature>
<dbReference type="Gene3D" id="1.25.40.320">
    <property type="entry name" value="Peptidase M1, leukotriene A4 hydrolase/aminopeptidase C-terminal domain"/>
    <property type="match status" value="1"/>
</dbReference>
<evidence type="ECO:0000256" key="11">
    <source>
        <dbReference type="PIRSR" id="PIRSR634015-3"/>
    </source>
</evidence>